<evidence type="ECO:0000256" key="1">
    <source>
        <dbReference type="ARBA" id="ARBA00001946"/>
    </source>
</evidence>
<evidence type="ECO:0000313" key="10">
    <source>
        <dbReference type="Proteomes" id="UP001594351"/>
    </source>
</evidence>
<organism evidence="9 10">
    <name type="scientific">candidate division CSSED10-310 bacterium</name>
    <dbReference type="NCBI Taxonomy" id="2855610"/>
    <lineage>
        <taxon>Bacteria</taxon>
        <taxon>Bacteria division CSSED10-310</taxon>
    </lineage>
</organism>
<keyword evidence="10" id="KW-1185">Reference proteome</keyword>
<evidence type="ECO:0000256" key="4">
    <source>
        <dbReference type="ARBA" id="ARBA00022723"/>
    </source>
</evidence>
<dbReference type="InterPro" id="IPR029060">
    <property type="entry name" value="PIN-like_dom_sf"/>
</dbReference>
<dbReference type="PANTHER" id="PTHR33653:SF1">
    <property type="entry name" value="RIBONUCLEASE VAPC2"/>
    <property type="match status" value="1"/>
</dbReference>
<evidence type="ECO:0000259" key="8">
    <source>
        <dbReference type="Pfam" id="PF01850"/>
    </source>
</evidence>
<evidence type="ECO:0000256" key="7">
    <source>
        <dbReference type="ARBA" id="ARBA00038093"/>
    </source>
</evidence>
<dbReference type="InterPro" id="IPR002716">
    <property type="entry name" value="PIN_dom"/>
</dbReference>
<dbReference type="InterPro" id="IPR050556">
    <property type="entry name" value="Type_II_TA_system_RNase"/>
</dbReference>
<feature type="domain" description="PIN" evidence="8">
    <location>
        <begin position="2"/>
        <end position="122"/>
    </location>
</feature>
<dbReference type="SUPFAM" id="SSF88723">
    <property type="entry name" value="PIN domain-like"/>
    <property type="match status" value="1"/>
</dbReference>
<dbReference type="Proteomes" id="UP001594351">
    <property type="component" value="Unassembled WGS sequence"/>
</dbReference>
<proteinExistence type="inferred from homology"/>
<dbReference type="EMBL" id="JBHPBY010000092">
    <property type="protein sequence ID" value="MFC1850335.1"/>
    <property type="molecule type" value="Genomic_DNA"/>
</dbReference>
<keyword evidence="2" id="KW-1277">Toxin-antitoxin system</keyword>
<dbReference type="CDD" id="cd18746">
    <property type="entry name" value="PIN_VapC4-5_FitB-like"/>
    <property type="match status" value="1"/>
</dbReference>
<comment type="similarity">
    <text evidence="7">Belongs to the PINc/VapC protein family.</text>
</comment>
<dbReference type="Gene3D" id="3.40.50.1010">
    <property type="entry name" value="5'-nuclease"/>
    <property type="match status" value="1"/>
</dbReference>
<keyword evidence="5" id="KW-0378">Hydrolase</keyword>
<evidence type="ECO:0000256" key="6">
    <source>
        <dbReference type="ARBA" id="ARBA00022842"/>
    </source>
</evidence>
<evidence type="ECO:0000256" key="2">
    <source>
        <dbReference type="ARBA" id="ARBA00022649"/>
    </source>
</evidence>
<evidence type="ECO:0000313" key="9">
    <source>
        <dbReference type="EMBL" id="MFC1850335.1"/>
    </source>
</evidence>
<reference evidence="9 10" key="1">
    <citation type="submission" date="2024-09" db="EMBL/GenBank/DDBJ databases">
        <title>Laminarin stimulates single cell rates of sulfate reduction while oxygen inhibits transcriptomic activity in coastal marine sediment.</title>
        <authorList>
            <person name="Lindsay M."/>
            <person name="Orcutt B."/>
            <person name="Emerson D."/>
            <person name="Stepanauskas R."/>
            <person name="D'Angelo T."/>
        </authorList>
    </citation>
    <scope>NUCLEOTIDE SEQUENCE [LARGE SCALE GENOMIC DNA]</scope>
    <source>
        <strain evidence="9">SAG AM-311-K15</strain>
    </source>
</reference>
<comment type="cofactor">
    <cofactor evidence="1">
        <name>Mg(2+)</name>
        <dbReference type="ChEBI" id="CHEBI:18420"/>
    </cofactor>
</comment>
<evidence type="ECO:0000256" key="5">
    <source>
        <dbReference type="ARBA" id="ARBA00022801"/>
    </source>
</evidence>
<evidence type="ECO:0000256" key="3">
    <source>
        <dbReference type="ARBA" id="ARBA00022722"/>
    </source>
</evidence>
<keyword evidence="3" id="KW-0540">Nuclease</keyword>
<keyword evidence="4" id="KW-0479">Metal-binding</keyword>
<comment type="caution">
    <text evidence="9">The sequence shown here is derived from an EMBL/GenBank/DDBJ whole genome shotgun (WGS) entry which is preliminary data.</text>
</comment>
<dbReference type="PANTHER" id="PTHR33653">
    <property type="entry name" value="RIBONUCLEASE VAPC2"/>
    <property type="match status" value="1"/>
</dbReference>
<name>A0ABV6YVZ2_UNCC1</name>
<gene>
    <name evidence="9" type="ORF">ACFL27_09105</name>
</gene>
<accession>A0ABV6YVZ2</accession>
<sequence length="135" mass="15331">MDTCVVSEFVKPVPDVPVLMWFDTIQSELLYLSVLTIGELREGITRLPESKKKHRLSTWLQGIISDYSDRLLPVNLEIAENWGILQGRAKKEGKTLSAIDGLLASTSYTHNMILVTRNEKDFFAAKIEVLNPWNI</sequence>
<keyword evidence="6" id="KW-0460">Magnesium</keyword>
<dbReference type="Pfam" id="PF01850">
    <property type="entry name" value="PIN"/>
    <property type="match status" value="1"/>
</dbReference>
<protein>
    <submittedName>
        <fullName evidence="9">Type II toxin-antitoxin system VapC family toxin</fullName>
    </submittedName>
</protein>